<gene>
    <name evidence="2" type="ORF">QY95_00637</name>
</gene>
<dbReference type="OrthoDB" id="2386786at2"/>
<evidence type="ECO:0000256" key="1">
    <source>
        <dbReference type="SAM" id="Phobius"/>
    </source>
</evidence>
<evidence type="ECO:0008006" key="4">
    <source>
        <dbReference type="Google" id="ProtNLM"/>
    </source>
</evidence>
<keyword evidence="1" id="KW-1133">Transmembrane helix</keyword>
<dbReference type="EMBL" id="JWIR02000020">
    <property type="protein sequence ID" value="KKB41635.1"/>
    <property type="molecule type" value="Genomic_DNA"/>
</dbReference>
<dbReference type="PANTHER" id="PTHR36842">
    <property type="entry name" value="PROTEIN TOLB HOMOLOG"/>
    <property type="match status" value="1"/>
</dbReference>
<evidence type="ECO:0000313" key="3">
    <source>
        <dbReference type="Proteomes" id="UP000031563"/>
    </source>
</evidence>
<keyword evidence="1" id="KW-0472">Membrane</keyword>
<accession>A0A0F5I8M7</accession>
<feature type="transmembrane region" description="Helical" evidence="1">
    <location>
        <begin position="380"/>
        <end position="401"/>
    </location>
</feature>
<reference evidence="2" key="1">
    <citation type="submission" date="2015-02" db="EMBL/GenBank/DDBJ databases">
        <title>Genome Assembly of Bacillaceae bacterium MTCC 8252.</title>
        <authorList>
            <person name="Verma A."/>
            <person name="Khatri I."/>
            <person name="Mual P."/>
            <person name="Subramanian S."/>
            <person name="Krishnamurthi S."/>
        </authorList>
    </citation>
    <scope>NUCLEOTIDE SEQUENCE [LARGE SCALE GENOMIC DNA]</scope>
    <source>
        <strain evidence="2">MTCC 8252</strain>
    </source>
</reference>
<dbReference type="RefSeq" id="WP_040048195.1">
    <property type="nucleotide sequence ID" value="NZ_JWIR02000020.1"/>
</dbReference>
<dbReference type="Proteomes" id="UP000031563">
    <property type="component" value="Unassembled WGS sequence"/>
</dbReference>
<dbReference type="Gene3D" id="2.120.10.30">
    <property type="entry name" value="TolB, C-terminal domain"/>
    <property type="match status" value="2"/>
</dbReference>
<sequence>MNKKRWILTLLAVTFFLFINSILYQFIREEDPYRYFTGIGDRIALSPNDSTIAFSYYHTGEEALYEANINGSNVKKLTSPSETRHRSPSYSPNGEFLLFLSANHQNVQSLWLLERVEGNIKRLSPPGEHVAEATFSSSGEEIYYIATSAEDFLKPEGETTEGYDLFSVNQSGTNHRSLTNKDFFSMSNLIVSKDGTQLFYVSFDHEGDRIYSYNLEDGTIATAHFFKQLSGSVIAPSFALSPDEKQLAYITVTEESRDSSLFRYELFLLDLNSGQTKQLTNTYSSTSSPVFFHHEKKIMYLEQPNWPEEPADYRLSTVNLQTKEPQPIALNMPVQPDDFSFWRLLDEGINGWTVALLYILLLCLASIYTNIYLQKGYLPAVISLILTILVLLSSFIVAAAINPWYGIGLGMIALSLAICTVFVFLFIYIFKRLSHR</sequence>
<feature type="transmembrane region" description="Helical" evidence="1">
    <location>
        <begin position="352"/>
        <end position="373"/>
    </location>
</feature>
<comment type="caution">
    <text evidence="2">The sequence shown here is derived from an EMBL/GenBank/DDBJ whole genome shotgun (WGS) entry which is preliminary data.</text>
</comment>
<dbReference type="STRING" id="1221996.QY95_00637"/>
<keyword evidence="3" id="KW-1185">Reference proteome</keyword>
<keyword evidence="1" id="KW-0812">Transmembrane</keyword>
<protein>
    <recommendedName>
        <fullName evidence="4">Dipeptidylpeptidase IV N-terminal domain-containing protein</fullName>
    </recommendedName>
</protein>
<name>A0A0F5I8M7_BACTR</name>
<dbReference type="SUPFAM" id="SSF82171">
    <property type="entry name" value="DPP6 N-terminal domain-like"/>
    <property type="match status" value="2"/>
</dbReference>
<proteinExistence type="predicted"/>
<evidence type="ECO:0000313" key="2">
    <source>
        <dbReference type="EMBL" id="KKB41635.1"/>
    </source>
</evidence>
<dbReference type="PANTHER" id="PTHR36842:SF1">
    <property type="entry name" value="PROTEIN TOLB"/>
    <property type="match status" value="1"/>
</dbReference>
<organism evidence="2 3">
    <name type="scientific">Bacillus thermotolerans</name>
    <name type="common">Quasibacillus thermotolerans</name>
    <dbReference type="NCBI Taxonomy" id="1221996"/>
    <lineage>
        <taxon>Bacteria</taxon>
        <taxon>Bacillati</taxon>
        <taxon>Bacillota</taxon>
        <taxon>Bacilli</taxon>
        <taxon>Bacillales</taxon>
        <taxon>Bacillaceae</taxon>
        <taxon>Bacillus</taxon>
    </lineage>
</organism>
<dbReference type="AlphaFoldDB" id="A0A0F5I8M7"/>
<dbReference type="InterPro" id="IPR011042">
    <property type="entry name" value="6-blade_b-propeller_TolB-like"/>
</dbReference>
<feature type="transmembrane region" description="Helical" evidence="1">
    <location>
        <begin position="407"/>
        <end position="430"/>
    </location>
</feature>